<evidence type="ECO:0000259" key="1">
    <source>
        <dbReference type="PROSITE" id="PS51819"/>
    </source>
</evidence>
<dbReference type="PANTHER" id="PTHR35006:SF2">
    <property type="entry name" value="GLYOXALASE FAMILY PROTEIN (AFU_ORTHOLOGUE AFUA_5G14830)"/>
    <property type="match status" value="1"/>
</dbReference>
<dbReference type="PANTHER" id="PTHR35006">
    <property type="entry name" value="GLYOXALASE FAMILY PROTEIN (AFU_ORTHOLOGUE AFUA_5G14830)"/>
    <property type="match status" value="1"/>
</dbReference>
<keyword evidence="3" id="KW-1185">Reference proteome</keyword>
<dbReference type="Pfam" id="PF00903">
    <property type="entry name" value="Glyoxalase"/>
    <property type="match status" value="1"/>
</dbReference>
<dbReference type="PROSITE" id="PS51819">
    <property type="entry name" value="VOC"/>
    <property type="match status" value="1"/>
</dbReference>
<dbReference type="Proteomes" id="UP000033067">
    <property type="component" value="Chromosome"/>
</dbReference>
<feature type="domain" description="VOC" evidence="1">
    <location>
        <begin position="11"/>
        <end position="128"/>
    </location>
</feature>
<dbReference type="InterPro" id="IPR004360">
    <property type="entry name" value="Glyas_Fos-R_dOase_dom"/>
</dbReference>
<dbReference type="SUPFAM" id="SSF54593">
    <property type="entry name" value="Glyoxalase/Bleomycin resistance protein/Dihydroxybiphenyl dioxygenase"/>
    <property type="match status" value="1"/>
</dbReference>
<organism evidence="2 3">
    <name type="scientific">Pseudoxanthomonas suwonensis</name>
    <dbReference type="NCBI Taxonomy" id="314722"/>
    <lineage>
        <taxon>Bacteria</taxon>
        <taxon>Pseudomonadati</taxon>
        <taxon>Pseudomonadota</taxon>
        <taxon>Gammaproteobacteria</taxon>
        <taxon>Lysobacterales</taxon>
        <taxon>Lysobacteraceae</taxon>
        <taxon>Pseudoxanthomonas</taxon>
    </lineage>
</organism>
<dbReference type="AlphaFoldDB" id="A0A0E3UNN7"/>
<protein>
    <submittedName>
        <fullName evidence="2">Glyoxalase</fullName>
    </submittedName>
</protein>
<evidence type="ECO:0000313" key="2">
    <source>
        <dbReference type="EMBL" id="AKC87105.1"/>
    </source>
</evidence>
<dbReference type="InterPro" id="IPR029068">
    <property type="entry name" value="Glyas_Bleomycin-R_OHBP_Dase"/>
</dbReference>
<name>A0A0E3UNN7_9GAMM</name>
<dbReference type="InterPro" id="IPR037523">
    <property type="entry name" value="VOC_core"/>
</dbReference>
<accession>A0A0E3UNN7</accession>
<dbReference type="OrthoDB" id="9800438at2"/>
<reference evidence="2 3" key="1">
    <citation type="journal article" date="2015" name="Genome Announc.">
        <title>Complete Genome Sequence of Pseudoxanthomonas suwonensis Strain J1, a Cellulose-Degrading Bacterium Isolated from Leaf- and Wood-Enriched Soil.</title>
        <authorList>
            <person name="Hou L."/>
            <person name="Jiang J."/>
            <person name="Xu Z."/>
            <person name="Zhou Y."/>
            <person name="Leung F.C."/>
        </authorList>
    </citation>
    <scope>NUCLEOTIDE SEQUENCE [LARGE SCALE GENOMIC DNA]</scope>
    <source>
        <strain evidence="2 3">J1</strain>
    </source>
</reference>
<dbReference type="KEGG" id="psuw:WQ53_10465"/>
<evidence type="ECO:0000313" key="3">
    <source>
        <dbReference type="Proteomes" id="UP000033067"/>
    </source>
</evidence>
<dbReference type="CDD" id="cd07262">
    <property type="entry name" value="VOC_like"/>
    <property type="match status" value="1"/>
</dbReference>
<dbReference type="Gene3D" id="3.10.180.10">
    <property type="entry name" value="2,3-Dihydroxybiphenyl 1,2-Dioxygenase, domain 1"/>
    <property type="match status" value="1"/>
</dbReference>
<gene>
    <name evidence="2" type="ORF">WQ53_10465</name>
</gene>
<dbReference type="PATRIC" id="fig|314722.6.peg.2256"/>
<dbReference type="RefSeq" id="WP_052632105.1">
    <property type="nucleotide sequence ID" value="NZ_CP011144.1"/>
</dbReference>
<dbReference type="EMBL" id="CP011144">
    <property type="protein sequence ID" value="AKC87105.1"/>
    <property type="molecule type" value="Genomic_DNA"/>
</dbReference>
<proteinExistence type="predicted"/>
<sequence>METMELHRGRLIDHLQLVVRDLEASREFYAAVFDVLGIPLAGSGEDWFWADELFVSTAGSEAAAGQLTGRHHLAFQARDRAAVDAFHAAALAHGGRDNGAPGERPYHPGYYAAFALDPDGNNIEAVYHGPAERSAASVRVTFDQ</sequence>